<proteinExistence type="predicted"/>
<sequence>MAAAPQAPDTARYRYTTIEGRPLAYLDQGEGFPVLLGHSYLWNARMWQPQIDALSRHFRVIAPDLWGHGRSAALPEGTRDMQDLARHNLALLDALSINECHLVGLSVGGMWGSALKQMAPERVRKLVLMDTYLGPEPAQSQAQYLGMLRRLEVDQALSEALLNMVVPMFFSPHIDPAAPLCQGFRATLEQLSTGQIVDSIVPLGRLIFTRSDRRDLLPTLDPARTLVMVGEYDLPRPPREASEMARLIGCPLQTIANAGHISNLENRHAVNQALLEFLLHGR</sequence>
<dbReference type="GO" id="GO:0016787">
    <property type="term" value="F:hydrolase activity"/>
    <property type="evidence" value="ECO:0007669"/>
    <property type="project" value="UniProtKB-KW"/>
</dbReference>
<dbReference type="PANTHER" id="PTHR43798">
    <property type="entry name" value="MONOACYLGLYCEROL LIPASE"/>
    <property type="match status" value="1"/>
</dbReference>
<evidence type="ECO:0000259" key="1">
    <source>
        <dbReference type="Pfam" id="PF00561"/>
    </source>
</evidence>
<organism evidence="2 3">
    <name type="scientific">Duganella lactea</name>
    <dbReference type="NCBI Taxonomy" id="2692173"/>
    <lineage>
        <taxon>Bacteria</taxon>
        <taxon>Pseudomonadati</taxon>
        <taxon>Pseudomonadota</taxon>
        <taxon>Betaproteobacteria</taxon>
        <taxon>Burkholderiales</taxon>
        <taxon>Oxalobacteraceae</taxon>
        <taxon>Telluria group</taxon>
        <taxon>Duganella</taxon>
    </lineage>
</organism>
<name>A0ABW9VAJ4_9BURK</name>
<keyword evidence="2" id="KW-0378">Hydrolase</keyword>
<dbReference type="InterPro" id="IPR050266">
    <property type="entry name" value="AB_hydrolase_sf"/>
</dbReference>
<accession>A0ABW9VAJ4</accession>
<dbReference type="InterPro" id="IPR000639">
    <property type="entry name" value="Epox_hydrolase-like"/>
</dbReference>
<evidence type="ECO:0000313" key="2">
    <source>
        <dbReference type="EMBL" id="MYM35755.1"/>
    </source>
</evidence>
<dbReference type="PRINTS" id="PR00111">
    <property type="entry name" value="ABHYDROLASE"/>
</dbReference>
<dbReference type="InterPro" id="IPR000073">
    <property type="entry name" value="AB_hydrolase_1"/>
</dbReference>
<evidence type="ECO:0000313" key="3">
    <source>
        <dbReference type="Proteomes" id="UP000449678"/>
    </source>
</evidence>
<comment type="caution">
    <text evidence="2">The sequence shown here is derived from an EMBL/GenBank/DDBJ whole genome shotgun (WGS) entry which is preliminary data.</text>
</comment>
<dbReference type="Pfam" id="PF00561">
    <property type="entry name" value="Abhydrolase_1"/>
    <property type="match status" value="1"/>
</dbReference>
<gene>
    <name evidence="2" type="ORF">GTP38_15580</name>
</gene>
<dbReference type="PANTHER" id="PTHR43798:SF29">
    <property type="entry name" value="AB HYDROLASE-1 DOMAIN-CONTAINING PROTEIN"/>
    <property type="match status" value="1"/>
</dbReference>
<feature type="domain" description="AB hydrolase-1" evidence="1">
    <location>
        <begin position="33"/>
        <end position="137"/>
    </location>
</feature>
<dbReference type="SUPFAM" id="SSF53474">
    <property type="entry name" value="alpha/beta-Hydrolases"/>
    <property type="match status" value="1"/>
</dbReference>
<dbReference type="Proteomes" id="UP000449678">
    <property type="component" value="Unassembled WGS sequence"/>
</dbReference>
<protein>
    <submittedName>
        <fullName evidence="2">Alpha/beta fold hydrolase</fullName>
    </submittedName>
</protein>
<keyword evidence="3" id="KW-1185">Reference proteome</keyword>
<dbReference type="EMBL" id="WWCO01000010">
    <property type="protein sequence ID" value="MYM35755.1"/>
    <property type="molecule type" value="Genomic_DNA"/>
</dbReference>
<dbReference type="Gene3D" id="3.40.50.1820">
    <property type="entry name" value="alpha/beta hydrolase"/>
    <property type="match status" value="1"/>
</dbReference>
<reference evidence="2 3" key="1">
    <citation type="submission" date="2019-12" db="EMBL/GenBank/DDBJ databases">
        <title>Novel species isolated from a subtropical stream in China.</title>
        <authorList>
            <person name="Lu H."/>
        </authorList>
    </citation>
    <scope>NUCLEOTIDE SEQUENCE [LARGE SCALE GENOMIC DNA]</scope>
    <source>
        <strain evidence="2 3">FT94W</strain>
    </source>
</reference>
<dbReference type="PRINTS" id="PR00412">
    <property type="entry name" value="EPOXHYDRLASE"/>
</dbReference>
<dbReference type="InterPro" id="IPR029058">
    <property type="entry name" value="AB_hydrolase_fold"/>
</dbReference>